<comment type="similarity">
    <text evidence="1">Belongs to the PPR family. PCMP-H subfamily.</text>
</comment>
<protein>
    <submittedName>
        <fullName evidence="4">Pentatricopeptide repeat</fullName>
    </submittedName>
</protein>
<dbReference type="GO" id="GO:0003723">
    <property type="term" value="F:RNA binding"/>
    <property type="evidence" value="ECO:0007669"/>
    <property type="project" value="InterPro"/>
</dbReference>
<dbReference type="Gene3D" id="1.25.40.10">
    <property type="entry name" value="Tetratricopeptide repeat domain"/>
    <property type="match status" value="4"/>
</dbReference>
<dbReference type="FunFam" id="1.25.40.10:FF:000348">
    <property type="entry name" value="Pentatricopeptide repeat-containing protein chloroplastic"/>
    <property type="match status" value="1"/>
</dbReference>
<feature type="repeat" description="PPR" evidence="3">
    <location>
        <begin position="108"/>
        <end position="142"/>
    </location>
</feature>
<dbReference type="EMBL" id="JBAMMX010000005">
    <property type="protein sequence ID" value="KAK6940860.1"/>
    <property type="molecule type" value="Genomic_DNA"/>
</dbReference>
<dbReference type="PANTHER" id="PTHR47926">
    <property type="entry name" value="PENTATRICOPEPTIDE REPEAT-CONTAINING PROTEIN"/>
    <property type="match status" value="1"/>
</dbReference>
<dbReference type="Pfam" id="PF13041">
    <property type="entry name" value="PPR_2"/>
    <property type="match status" value="2"/>
</dbReference>
<dbReference type="Pfam" id="PF01535">
    <property type="entry name" value="PPR"/>
    <property type="match status" value="4"/>
</dbReference>
<evidence type="ECO:0000313" key="5">
    <source>
        <dbReference type="Proteomes" id="UP001370490"/>
    </source>
</evidence>
<dbReference type="InterPro" id="IPR011990">
    <property type="entry name" value="TPR-like_helical_dom_sf"/>
</dbReference>
<name>A0AAN8ZP13_9MAGN</name>
<evidence type="ECO:0000256" key="3">
    <source>
        <dbReference type="PROSITE-ProRule" id="PRU00708"/>
    </source>
</evidence>
<dbReference type="PROSITE" id="PS51375">
    <property type="entry name" value="PPR"/>
    <property type="match status" value="3"/>
</dbReference>
<dbReference type="FunFam" id="1.25.40.10:FF:000333">
    <property type="entry name" value="Pentatricopeptide repeat-containing protein"/>
    <property type="match status" value="1"/>
</dbReference>
<feature type="repeat" description="PPR" evidence="3">
    <location>
        <begin position="75"/>
        <end position="105"/>
    </location>
</feature>
<reference evidence="4 5" key="1">
    <citation type="submission" date="2023-12" db="EMBL/GenBank/DDBJ databases">
        <title>A high-quality genome assembly for Dillenia turbinata (Dilleniales).</title>
        <authorList>
            <person name="Chanderbali A."/>
        </authorList>
    </citation>
    <scope>NUCLEOTIDE SEQUENCE [LARGE SCALE GENOMIC DNA]</scope>
    <source>
        <strain evidence="4">LSX21</strain>
        <tissue evidence="4">Leaf</tissue>
    </source>
</reference>
<evidence type="ECO:0000256" key="2">
    <source>
        <dbReference type="ARBA" id="ARBA00022737"/>
    </source>
</evidence>
<dbReference type="Pfam" id="PF20431">
    <property type="entry name" value="E_motif"/>
    <property type="match status" value="1"/>
</dbReference>
<dbReference type="GO" id="GO:0009451">
    <property type="term" value="P:RNA modification"/>
    <property type="evidence" value="ECO:0007669"/>
    <property type="project" value="InterPro"/>
</dbReference>
<dbReference type="NCBIfam" id="TIGR00756">
    <property type="entry name" value="PPR"/>
    <property type="match status" value="3"/>
</dbReference>
<keyword evidence="5" id="KW-1185">Reference proteome</keyword>
<accession>A0AAN8ZP13</accession>
<dbReference type="PANTHER" id="PTHR47926:SF436">
    <property type="entry name" value="PENTATRICOPEPTIDE REPEAT-CONTAINING PROTEIN ELI1, CHLOROPLASTIC-LIKE ISOFORM X2"/>
    <property type="match status" value="1"/>
</dbReference>
<evidence type="ECO:0000256" key="1">
    <source>
        <dbReference type="ARBA" id="ARBA00006643"/>
    </source>
</evidence>
<dbReference type="InterPro" id="IPR046848">
    <property type="entry name" value="E_motif"/>
</dbReference>
<dbReference type="AlphaFoldDB" id="A0AAN8ZP13"/>
<sequence length="432" mass="48677">MLRNGVEPSNFTYPFVLKACSILGLIQVGEQVHTHVYKLGFRSDVYVNNSLVHMYCKSCCLGYAQNVWDEMLIRDEVSWNSIISGYVQCGELERARHLFEEMPIRQQNVVCWTALINGYGKEGNLGEMLRLFRKMVVSGEDIEPNSATMVCLLSSCSSLSNFEVGRWVSVFVEINAIPVNAILCTALIDLYAKCGNVDKAQQLFDKFSCKNLASWNALMTGYVHGGCLEEVVNLYRRMQVELVKPDEITMVNVLSACAGLGALELGREVHLYLGRNCLEQNVVVATALVEMYSKCGNLDDACLVFVKTRHKDLAFACRIHKNLELANKVGEIIMTLPNLNLGFCILLSNIYASAGRWRDVAKVRRFVKSQRIKKPSGCSWIEVEGVVHRFVVEDKSHLPQEKYSIHLNLIDHLKDEGYVPILDVFQNNIDGM</sequence>
<proteinExistence type="inferred from homology"/>
<dbReference type="InterPro" id="IPR046960">
    <property type="entry name" value="PPR_At4g14850-like_plant"/>
</dbReference>
<organism evidence="4 5">
    <name type="scientific">Dillenia turbinata</name>
    <dbReference type="NCBI Taxonomy" id="194707"/>
    <lineage>
        <taxon>Eukaryota</taxon>
        <taxon>Viridiplantae</taxon>
        <taxon>Streptophyta</taxon>
        <taxon>Embryophyta</taxon>
        <taxon>Tracheophyta</taxon>
        <taxon>Spermatophyta</taxon>
        <taxon>Magnoliopsida</taxon>
        <taxon>eudicotyledons</taxon>
        <taxon>Gunneridae</taxon>
        <taxon>Pentapetalae</taxon>
        <taxon>Dilleniales</taxon>
        <taxon>Dilleniaceae</taxon>
        <taxon>Dillenia</taxon>
    </lineage>
</organism>
<dbReference type="InterPro" id="IPR002885">
    <property type="entry name" value="PPR_rpt"/>
</dbReference>
<evidence type="ECO:0000313" key="4">
    <source>
        <dbReference type="EMBL" id="KAK6940860.1"/>
    </source>
</evidence>
<feature type="repeat" description="PPR" evidence="3">
    <location>
        <begin position="211"/>
        <end position="245"/>
    </location>
</feature>
<dbReference type="Proteomes" id="UP001370490">
    <property type="component" value="Unassembled WGS sequence"/>
</dbReference>
<keyword evidence="2" id="KW-0677">Repeat</keyword>
<comment type="caution">
    <text evidence="4">The sequence shown here is derived from an EMBL/GenBank/DDBJ whole genome shotgun (WGS) entry which is preliminary data.</text>
</comment>
<gene>
    <name evidence="4" type="ORF">RJ641_030391</name>
</gene>